<comment type="caution">
    <text evidence="6">The sequence shown here is derived from an EMBL/GenBank/DDBJ whole genome shotgun (WGS) entry which is preliminary data.</text>
</comment>
<dbReference type="InterPro" id="IPR017441">
    <property type="entry name" value="Protein_kinase_ATP_BS"/>
</dbReference>
<feature type="repeat" description="TPR" evidence="3">
    <location>
        <begin position="601"/>
        <end position="634"/>
    </location>
</feature>
<dbReference type="InterPro" id="IPR000719">
    <property type="entry name" value="Prot_kinase_dom"/>
</dbReference>
<dbReference type="Gene3D" id="1.25.40.10">
    <property type="entry name" value="Tetratricopeptide repeat domain"/>
    <property type="match status" value="5"/>
</dbReference>
<dbReference type="Pfam" id="PF13432">
    <property type="entry name" value="TPR_16"/>
    <property type="match status" value="3"/>
</dbReference>
<dbReference type="InterPro" id="IPR011990">
    <property type="entry name" value="TPR-like_helical_dom_sf"/>
</dbReference>
<dbReference type="Proteomes" id="UP000238762">
    <property type="component" value="Unassembled WGS sequence"/>
</dbReference>
<dbReference type="PROSITE" id="PS50005">
    <property type="entry name" value="TPR"/>
    <property type="match status" value="8"/>
</dbReference>
<evidence type="ECO:0000313" key="7">
    <source>
        <dbReference type="Proteomes" id="UP000238762"/>
    </source>
</evidence>
<keyword evidence="4" id="KW-0067">ATP-binding</keyword>
<reference evidence="6 7" key="1">
    <citation type="submission" date="2018-02" db="EMBL/GenBank/DDBJ databases">
        <authorList>
            <person name="Cohen D.B."/>
            <person name="Kent A.D."/>
        </authorList>
    </citation>
    <scope>NUCLEOTIDE SEQUENCE [LARGE SCALE GENOMIC DNA]</scope>
    <source>
        <strain evidence="6 7">CCAP 1448/3</strain>
    </source>
</reference>
<dbReference type="PANTHER" id="PTHR44943:SF8">
    <property type="entry name" value="TPR REPEAT-CONTAINING PROTEIN MJ0263"/>
    <property type="match status" value="1"/>
</dbReference>
<feature type="binding site" evidence="4">
    <location>
        <position position="44"/>
    </location>
    <ligand>
        <name>ATP</name>
        <dbReference type="ChEBI" id="CHEBI:30616"/>
    </ligand>
</feature>
<dbReference type="RefSeq" id="WP_106290082.1">
    <property type="nucleotide sequence ID" value="NZ_CAWNTC010000137.1"/>
</dbReference>
<dbReference type="Gene3D" id="3.30.200.20">
    <property type="entry name" value="Phosphorylase Kinase, domain 1"/>
    <property type="match status" value="1"/>
</dbReference>
<dbReference type="SUPFAM" id="SSF56112">
    <property type="entry name" value="Protein kinase-like (PK-like)"/>
    <property type="match status" value="1"/>
</dbReference>
<keyword evidence="4" id="KW-0547">Nucleotide-binding</keyword>
<evidence type="ECO:0000259" key="5">
    <source>
        <dbReference type="PROSITE" id="PS50011"/>
    </source>
</evidence>
<feature type="repeat" description="TPR" evidence="3">
    <location>
        <begin position="465"/>
        <end position="498"/>
    </location>
</feature>
<dbReference type="Gene3D" id="1.10.510.10">
    <property type="entry name" value="Transferase(Phosphotransferase) domain 1"/>
    <property type="match status" value="1"/>
</dbReference>
<feature type="repeat" description="TPR" evidence="3">
    <location>
        <begin position="567"/>
        <end position="600"/>
    </location>
</feature>
<dbReference type="EMBL" id="PVWJ01000106">
    <property type="protein sequence ID" value="PSB01469.1"/>
    <property type="molecule type" value="Genomic_DNA"/>
</dbReference>
<evidence type="ECO:0000313" key="6">
    <source>
        <dbReference type="EMBL" id="PSB01469.1"/>
    </source>
</evidence>
<dbReference type="PROSITE" id="PS00107">
    <property type="entry name" value="PROTEIN_KINASE_ATP"/>
    <property type="match status" value="1"/>
</dbReference>
<dbReference type="GO" id="GO:0004672">
    <property type="term" value="F:protein kinase activity"/>
    <property type="evidence" value="ECO:0007669"/>
    <property type="project" value="InterPro"/>
</dbReference>
<dbReference type="PROSITE" id="PS50293">
    <property type="entry name" value="TPR_REGION"/>
    <property type="match status" value="1"/>
</dbReference>
<feature type="repeat" description="TPR" evidence="3">
    <location>
        <begin position="431"/>
        <end position="464"/>
    </location>
</feature>
<feature type="repeat" description="TPR" evidence="3">
    <location>
        <begin position="363"/>
        <end position="396"/>
    </location>
</feature>
<evidence type="ECO:0000256" key="1">
    <source>
        <dbReference type="ARBA" id="ARBA00022737"/>
    </source>
</evidence>
<feature type="domain" description="Protein kinase" evidence="5">
    <location>
        <begin position="13"/>
        <end position="275"/>
    </location>
</feature>
<name>A0A2T1BZL7_9CYAN</name>
<dbReference type="Pfam" id="PF13414">
    <property type="entry name" value="TPR_11"/>
    <property type="match status" value="1"/>
</dbReference>
<reference evidence="6 7" key="2">
    <citation type="submission" date="2018-03" db="EMBL/GenBank/DDBJ databases">
        <title>The ancient ancestry and fast evolution of plastids.</title>
        <authorList>
            <person name="Moore K.R."/>
            <person name="Magnabosco C."/>
            <person name="Momper L."/>
            <person name="Gold D.A."/>
            <person name="Bosak T."/>
            <person name="Fournier G.P."/>
        </authorList>
    </citation>
    <scope>NUCLEOTIDE SEQUENCE [LARGE SCALE GENOMIC DNA]</scope>
    <source>
        <strain evidence="6 7">CCAP 1448/3</strain>
    </source>
</reference>
<gene>
    <name evidence="6" type="ORF">C7B64_18250</name>
</gene>
<evidence type="ECO:0000256" key="3">
    <source>
        <dbReference type="PROSITE-ProRule" id="PRU00339"/>
    </source>
</evidence>
<feature type="repeat" description="TPR" evidence="3">
    <location>
        <begin position="329"/>
        <end position="362"/>
    </location>
</feature>
<feature type="repeat" description="TPR" evidence="3">
    <location>
        <begin position="533"/>
        <end position="566"/>
    </location>
</feature>
<dbReference type="InterPro" id="IPR051685">
    <property type="entry name" value="Ycf3/AcsC/BcsC/TPR_MFPF"/>
</dbReference>
<dbReference type="OrthoDB" id="428645at2"/>
<dbReference type="SMART" id="SM00028">
    <property type="entry name" value="TPR"/>
    <property type="match status" value="10"/>
</dbReference>
<dbReference type="GO" id="GO:0005524">
    <property type="term" value="F:ATP binding"/>
    <property type="evidence" value="ECO:0007669"/>
    <property type="project" value="UniProtKB-UniRule"/>
</dbReference>
<dbReference type="SUPFAM" id="SSF48452">
    <property type="entry name" value="TPR-like"/>
    <property type="match status" value="2"/>
</dbReference>
<keyword evidence="2 3" id="KW-0802">TPR repeat</keyword>
<dbReference type="CDD" id="cd14014">
    <property type="entry name" value="STKc_PknB_like"/>
    <property type="match status" value="1"/>
</dbReference>
<protein>
    <submittedName>
        <fullName evidence="6">Protein kinase</fullName>
    </submittedName>
</protein>
<keyword evidence="6" id="KW-0808">Transferase</keyword>
<keyword evidence="1" id="KW-0677">Repeat</keyword>
<accession>A0A2T1BZL7</accession>
<dbReference type="InterPro" id="IPR019734">
    <property type="entry name" value="TPR_rpt"/>
</dbReference>
<dbReference type="Pfam" id="PF13181">
    <property type="entry name" value="TPR_8"/>
    <property type="match status" value="1"/>
</dbReference>
<dbReference type="AlphaFoldDB" id="A0A2T1BZL7"/>
<dbReference type="Pfam" id="PF00069">
    <property type="entry name" value="Pkinase"/>
    <property type="match status" value="1"/>
</dbReference>
<keyword evidence="7" id="KW-1185">Reference proteome</keyword>
<dbReference type="PROSITE" id="PS50011">
    <property type="entry name" value="PROTEIN_KINASE_DOM"/>
    <property type="match status" value="1"/>
</dbReference>
<dbReference type="Pfam" id="PF00515">
    <property type="entry name" value="TPR_1"/>
    <property type="match status" value="1"/>
</dbReference>
<dbReference type="PANTHER" id="PTHR44943">
    <property type="entry name" value="CELLULOSE SYNTHASE OPERON PROTEIN C"/>
    <property type="match status" value="1"/>
</dbReference>
<sequence>MNLATGLAIGGRYEIVNQLGKGGFGTTFLAKDRHLPGDRFCVVKQLKPQAQDPQTLQAAKRLFETEAEVLYQLGTHPQIPRLFAYFTEDDEFYLVQEYIRGEPFSKQLVAGEKHDSMQVVSWIGEILKILQFVHQNQVIHRDINPHNLIIREADGQIFLIDFGAVKQISTSFVVASRMNLTVSIGTPGYQPSEQAHGNPKFSSDIYAVGIIAIQALTGLSPQEIPTDPDSEELMWRNYCTDINSRLADVLDRMVRYDFRQRFASATEVLQALESLDDSSLKTVIVSPKKSVNQPDFSFKLTQVFKLIIGISVLAGIGFGVSQIKDLQAASGLYQEGKTLTDLKKYPEALAAYEKAIALNPNYIEARIGKANILTQLNRYQEALVNYEKAIKLKPDSAALWQGRGIVLDLLNQNTQALYSFDRAIAIDRNISESWYGKGKILTKIKKYSEALKAYDEAVNLTDKVPKYWYERGWVLHNLKRYSEAITSYDKALGLQDSLAPAWYGKANSLVIIGRDIEAITAYQKAADYQPNYYQSWFSLGNILLKQQQYELAISAFDNGIKYHTKDDKIWANKGWALYQLKQYQLAVSAYDRSLALKRDRSQVWYNKGNALYNLNSYEAAAGSYRKATRYRPSYYQAWYSHGNALVKLKRYSEAVNSYEKALRYHTDYPEAIAALNWAKLQAKLSNLKNTVLPIKPPNKK</sequence>
<feature type="repeat" description="TPR" evidence="3">
    <location>
        <begin position="635"/>
        <end position="668"/>
    </location>
</feature>
<evidence type="ECO:0000256" key="4">
    <source>
        <dbReference type="PROSITE-ProRule" id="PRU10141"/>
    </source>
</evidence>
<proteinExistence type="predicted"/>
<dbReference type="InterPro" id="IPR011009">
    <property type="entry name" value="Kinase-like_dom_sf"/>
</dbReference>
<evidence type="ECO:0000256" key="2">
    <source>
        <dbReference type="ARBA" id="ARBA00022803"/>
    </source>
</evidence>
<organism evidence="6 7">
    <name type="scientific">Merismopedia glauca CCAP 1448/3</name>
    <dbReference type="NCBI Taxonomy" id="1296344"/>
    <lineage>
        <taxon>Bacteria</taxon>
        <taxon>Bacillati</taxon>
        <taxon>Cyanobacteriota</taxon>
        <taxon>Cyanophyceae</taxon>
        <taxon>Synechococcales</taxon>
        <taxon>Merismopediaceae</taxon>
        <taxon>Merismopedia</taxon>
    </lineage>
</organism>
<keyword evidence="6" id="KW-0418">Kinase</keyword>